<dbReference type="CDD" id="cd00093">
    <property type="entry name" value="HTH_XRE"/>
    <property type="match status" value="1"/>
</dbReference>
<sequence length="238" mass="26490">MLFAQEDFMTTTLLDPKLLGLWARCVREAQHLSQEALAEAAGITARTVQRFEAGETVQIGSRRSLAKALGYDDQDIFDDPKFAATVLGFFDDLRAIQQKQVDDQHADQTRLPAQLVSSGEEAIRFAQGNDAALFDISPDLNRETKEIAATFADYVRDVGELDDLSAASSLTFANELDDMLKALKAEGAIVYTAKHDRKFVGENWPDKTPMSMTLGYLVVVPTTKKLEHLYVPRKTKLF</sequence>
<dbReference type="SMART" id="SM00530">
    <property type="entry name" value="HTH_XRE"/>
    <property type="match status" value="1"/>
</dbReference>
<dbReference type="GO" id="GO:0003677">
    <property type="term" value="F:DNA binding"/>
    <property type="evidence" value="ECO:0007669"/>
    <property type="project" value="InterPro"/>
</dbReference>
<dbReference type="Proteomes" id="UP000063308">
    <property type="component" value="Chromosome"/>
</dbReference>
<dbReference type="InterPro" id="IPR010982">
    <property type="entry name" value="Lambda_DNA-bd_dom_sf"/>
</dbReference>
<reference evidence="2 3" key="1">
    <citation type="submission" date="2014-11" db="EMBL/GenBank/DDBJ databases">
        <title>Symbiosis island explosion on the genome of extra-slow-growing strains of soybean bradyrhizobia with massive insertion sequences.</title>
        <authorList>
            <person name="Iida T."/>
            <person name="Minamisawa K."/>
        </authorList>
    </citation>
    <scope>NUCLEOTIDE SEQUENCE [LARGE SCALE GENOMIC DNA]</scope>
    <source>
        <strain evidence="2 3">NK6</strain>
    </source>
</reference>
<gene>
    <name evidence="2" type="ORF">NK6_6585</name>
</gene>
<evidence type="ECO:0000313" key="3">
    <source>
        <dbReference type="Proteomes" id="UP000063308"/>
    </source>
</evidence>
<dbReference type="PROSITE" id="PS50943">
    <property type="entry name" value="HTH_CROC1"/>
    <property type="match status" value="1"/>
</dbReference>
<dbReference type="Gene3D" id="1.10.260.40">
    <property type="entry name" value="lambda repressor-like DNA-binding domains"/>
    <property type="match status" value="1"/>
</dbReference>
<protein>
    <recommendedName>
        <fullName evidence="1">HTH cro/C1-type domain-containing protein</fullName>
    </recommendedName>
</protein>
<feature type="domain" description="HTH cro/C1-type" evidence="1">
    <location>
        <begin position="27"/>
        <end position="76"/>
    </location>
</feature>
<name>A0A0E4BTD9_9BRAD</name>
<evidence type="ECO:0000313" key="2">
    <source>
        <dbReference type="EMBL" id="BAR59736.1"/>
    </source>
</evidence>
<organism evidence="2 3">
    <name type="scientific">Bradyrhizobium diazoefficiens</name>
    <dbReference type="NCBI Taxonomy" id="1355477"/>
    <lineage>
        <taxon>Bacteria</taxon>
        <taxon>Pseudomonadati</taxon>
        <taxon>Pseudomonadota</taxon>
        <taxon>Alphaproteobacteria</taxon>
        <taxon>Hyphomicrobiales</taxon>
        <taxon>Nitrobacteraceae</taxon>
        <taxon>Bradyrhizobium</taxon>
    </lineage>
</organism>
<dbReference type="Pfam" id="PF01381">
    <property type="entry name" value="HTH_3"/>
    <property type="match status" value="1"/>
</dbReference>
<dbReference type="InterPro" id="IPR001387">
    <property type="entry name" value="Cro/C1-type_HTH"/>
</dbReference>
<dbReference type="AlphaFoldDB" id="A0A0E4BTD9"/>
<dbReference type="EMBL" id="AP014685">
    <property type="protein sequence ID" value="BAR59736.1"/>
    <property type="molecule type" value="Genomic_DNA"/>
</dbReference>
<accession>A0A0E4BTD9</accession>
<evidence type="ECO:0000259" key="1">
    <source>
        <dbReference type="PROSITE" id="PS50943"/>
    </source>
</evidence>
<proteinExistence type="predicted"/>
<dbReference type="SUPFAM" id="SSF47413">
    <property type="entry name" value="lambda repressor-like DNA-binding domains"/>
    <property type="match status" value="1"/>
</dbReference>